<evidence type="ECO:0000313" key="1">
    <source>
        <dbReference type="EMBL" id="QQP57083.1"/>
    </source>
</evidence>
<dbReference type="OrthoDB" id="6252957at2759"/>
<dbReference type="InterPro" id="IPR036612">
    <property type="entry name" value="KH_dom_type_1_sf"/>
</dbReference>
<dbReference type="Gene3D" id="3.30.1370.10">
    <property type="entry name" value="K Homology domain, type 1"/>
    <property type="match status" value="1"/>
</dbReference>
<keyword evidence="2" id="KW-1185">Reference proteome</keyword>
<evidence type="ECO:0000313" key="2">
    <source>
        <dbReference type="Proteomes" id="UP000595437"/>
    </source>
</evidence>
<dbReference type="AlphaFoldDB" id="A0A7T8KJU5"/>
<dbReference type="EMBL" id="CP045890">
    <property type="protein sequence ID" value="QQP57083.1"/>
    <property type="molecule type" value="Genomic_DNA"/>
</dbReference>
<protein>
    <submittedName>
        <fullName evidence="1">Uncharacterized protein</fullName>
    </submittedName>
</protein>
<accession>A0A7T8KJU5</accession>
<dbReference type="Proteomes" id="UP000595437">
    <property type="component" value="Chromosome 1"/>
</dbReference>
<name>A0A7T8KJU5_CALRO</name>
<proteinExistence type="predicted"/>
<reference evidence="2" key="1">
    <citation type="submission" date="2021-01" db="EMBL/GenBank/DDBJ databases">
        <title>Caligus Genome Assembly.</title>
        <authorList>
            <person name="Gallardo-Escarate C."/>
        </authorList>
    </citation>
    <scope>NUCLEOTIDE SEQUENCE [LARGE SCALE GENOMIC DNA]</scope>
</reference>
<gene>
    <name evidence="1" type="ORF">FKW44_001956</name>
</gene>
<sequence>MGLAIGAHGANIQAGRSVDCIINLGSRKRHQPVNVNEMSNRAQVFEKIAKLQS</sequence>
<organism evidence="1 2">
    <name type="scientific">Caligus rogercresseyi</name>
    <name type="common">Sea louse</name>
    <dbReference type="NCBI Taxonomy" id="217165"/>
    <lineage>
        <taxon>Eukaryota</taxon>
        <taxon>Metazoa</taxon>
        <taxon>Ecdysozoa</taxon>
        <taxon>Arthropoda</taxon>
        <taxon>Crustacea</taxon>
        <taxon>Multicrustacea</taxon>
        <taxon>Hexanauplia</taxon>
        <taxon>Copepoda</taxon>
        <taxon>Siphonostomatoida</taxon>
        <taxon>Caligidae</taxon>
        <taxon>Caligus</taxon>
    </lineage>
</organism>
<dbReference type="GO" id="GO:0003723">
    <property type="term" value="F:RNA binding"/>
    <property type="evidence" value="ECO:0007669"/>
    <property type="project" value="InterPro"/>
</dbReference>